<evidence type="ECO:0000256" key="2">
    <source>
        <dbReference type="ARBA" id="ARBA00022691"/>
    </source>
</evidence>
<evidence type="ECO:0000259" key="3">
    <source>
        <dbReference type="Pfam" id="PF05175"/>
    </source>
</evidence>
<gene>
    <name evidence="4" type="ORF">ACFOES_18255</name>
</gene>
<dbReference type="PANTHER" id="PTHR47739:SF1">
    <property type="entry name" value="TRNA1(VAL) (ADENINE(37)-N6)-METHYLTRANSFERASE"/>
    <property type="match status" value="1"/>
</dbReference>
<comment type="caution">
    <text evidence="4">The sequence shown here is derived from an EMBL/GenBank/DDBJ whole genome shotgun (WGS) entry which is preliminary data.</text>
</comment>
<dbReference type="CDD" id="cd02440">
    <property type="entry name" value="AdoMet_MTases"/>
    <property type="match status" value="1"/>
</dbReference>
<dbReference type="Pfam" id="PF05175">
    <property type="entry name" value="MTS"/>
    <property type="match status" value="1"/>
</dbReference>
<dbReference type="GO" id="GO:0032259">
    <property type="term" value="P:methylation"/>
    <property type="evidence" value="ECO:0007669"/>
    <property type="project" value="UniProtKB-KW"/>
</dbReference>
<feature type="domain" description="Methyltransferase small" evidence="3">
    <location>
        <begin position="34"/>
        <end position="124"/>
    </location>
</feature>
<sequence>MFPPEALSDDGFLGGRLRILQPRQGYRAATDPVLLAAACPARAGETALELGCGAGVASLCLGHRVPGLALTGLELQPAYAALARDNAGGNGQALEVIEGDVAAPPAALRHRSFDHVIANPPWYPAGGGTPASDAGRETGLREALPLAEWIDLAARRLKPGGYLTVIQLAERLPDLLAACDRRLGSLDLLPLAPRAGRPAKRVLLRARKGGRGAFRLLAPLVLHEGAVHDGDRDSHSAWAEAVLRDGAALPFPAR</sequence>
<dbReference type="InterPro" id="IPR007848">
    <property type="entry name" value="Small_mtfrase_dom"/>
</dbReference>
<dbReference type="EC" id="2.1.1.223" evidence="4"/>
<evidence type="ECO:0000256" key="1">
    <source>
        <dbReference type="ARBA" id="ARBA00022603"/>
    </source>
</evidence>
<evidence type="ECO:0000313" key="4">
    <source>
        <dbReference type="EMBL" id="MFC2970044.1"/>
    </source>
</evidence>
<dbReference type="Proteomes" id="UP001595443">
    <property type="component" value="Unassembled WGS sequence"/>
</dbReference>
<keyword evidence="4" id="KW-0808">Transferase</keyword>
<keyword evidence="2" id="KW-0949">S-adenosyl-L-methionine</keyword>
<dbReference type="Gene3D" id="3.40.50.150">
    <property type="entry name" value="Vaccinia Virus protein VP39"/>
    <property type="match status" value="1"/>
</dbReference>
<dbReference type="SUPFAM" id="SSF53335">
    <property type="entry name" value="S-adenosyl-L-methionine-dependent methyltransferases"/>
    <property type="match status" value="1"/>
</dbReference>
<dbReference type="EMBL" id="JBHRSK010000017">
    <property type="protein sequence ID" value="MFC2970044.1"/>
    <property type="molecule type" value="Genomic_DNA"/>
</dbReference>
<organism evidence="4 5">
    <name type="scientific">Acidimangrovimonas pyrenivorans</name>
    <dbReference type="NCBI Taxonomy" id="2030798"/>
    <lineage>
        <taxon>Bacteria</taxon>
        <taxon>Pseudomonadati</taxon>
        <taxon>Pseudomonadota</taxon>
        <taxon>Alphaproteobacteria</taxon>
        <taxon>Rhodobacterales</taxon>
        <taxon>Paracoccaceae</taxon>
        <taxon>Acidimangrovimonas</taxon>
    </lineage>
</organism>
<protein>
    <submittedName>
        <fullName evidence="4">tRNA1(Val) (Adenine(37)-N6)-methyltransferase</fullName>
        <ecNumber evidence="4">2.1.1.223</ecNumber>
    </submittedName>
</protein>
<keyword evidence="5" id="KW-1185">Reference proteome</keyword>
<keyword evidence="1 4" id="KW-0489">Methyltransferase</keyword>
<dbReference type="InterPro" id="IPR050210">
    <property type="entry name" value="tRNA_Adenine-N(6)_MTase"/>
</dbReference>
<accession>A0ABV7ALH6</accession>
<name>A0ABV7ALH6_9RHOB</name>
<dbReference type="RefSeq" id="WP_377834806.1">
    <property type="nucleotide sequence ID" value="NZ_JBHRSK010000017.1"/>
</dbReference>
<dbReference type="InterPro" id="IPR029063">
    <property type="entry name" value="SAM-dependent_MTases_sf"/>
</dbReference>
<dbReference type="PANTHER" id="PTHR47739">
    <property type="entry name" value="TRNA1(VAL) (ADENINE(37)-N6)-METHYLTRANSFERASE"/>
    <property type="match status" value="1"/>
</dbReference>
<dbReference type="GO" id="GO:0008168">
    <property type="term" value="F:methyltransferase activity"/>
    <property type="evidence" value="ECO:0007669"/>
    <property type="project" value="UniProtKB-KW"/>
</dbReference>
<proteinExistence type="predicted"/>
<reference evidence="5" key="1">
    <citation type="journal article" date="2019" name="Int. J. Syst. Evol. Microbiol.">
        <title>The Global Catalogue of Microorganisms (GCM) 10K type strain sequencing project: providing services to taxonomists for standard genome sequencing and annotation.</title>
        <authorList>
            <consortium name="The Broad Institute Genomics Platform"/>
            <consortium name="The Broad Institute Genome Sequencing Center for Infectious Disease"/>
            <person name="Wu L."/>
            <person name="Ma J."/>
        </authorList>
    </citation>
    <scope>NUCLEOTIDE SEQUENCE [LARGE SCALE GENOMIC DNA]</scope>
    <source>
        <strain evidence="5">KCTC 62192</strain>
    </source>
</reference>
<evidence type="ECO:0000313" key="5">
    <source>
        <dbReference type="Proteomes" id="UP001595443"/>
    </source>
</evidence>